<evidence type="ECO:0000256" key="6">
    <source>
        <dbReference type="ARBA" id="ARBA00023110"/>
    </source>
</evidence>
<dbReference type="SUPFAM" id="SSF54534">
    <property type="entry name" value="FKBP-like"/>
    <property type="match status" value="1"/>
</dbReference>
<keyword evidence="16" id="KW-1185">Reference proteome</keyword>
<dbReference type="HAMAP" id="MF_01145">
    <property type="entry name" value="Foldase_PrsA"/>
    <property type="match status" value="1"/>
</dbReference>
<feature type="signal peptide" evidence="13">
    <location>
        <begin position="1"/>
        <end position="22"/>
    </location>
</feature>
<comment type="similarity">
    <text evidence="3 11">Belongs to the PrsA family.</text>
</comment>
<feature type="coiled-coil region" evidence="12">
    <location>
        <begin position="70"/>
        <end position="101"/>
    </location>
</feature>
<comment type="subcellular location">
    <subcellularLocation>
        <location evidence="2 11">Cell membrane</location>
        <topology evidence="2 11">Lipid-anchor</topology>
    </subcellularLocation>
</comment>
<feature type="domain" description="PpiC" evidence="14">
    <location>
        <begin position="158"/>
        <end position="250"/>
    </location>
</feature>
<evidence type="ECO:0000256" key="9">
    <source>
        <dbReference type="ARBA" id="ARBA00023235"/>
    </source>
</evidence>
<keyword evidence="5 11" id="KW-0732">Signal</keyword>
<evidence type="ECO:0000256" key="11">
    <source>
        <dbReference type="HAMAP-Rule" id="MF_01145"/>
    </source>
</evidence>
<evidence type="ECO:0000256" key="7">
    <source>
        <dbReference type="ARBA" id="ARBA00023136"/>
    </source>
</evidence>
<evidence type="ECO:0000256" key="2">
    <source>
        <dbReference type="ARBA" id="ARBA00004193"/>
    </source>
</evidence>
<keyword evidence="8 11" id="KW-0564">Palmitate</keyword>
<evidence type="ECO:0000313" key="15">
    <source>
        <dbReference type="EMBL" id="QDI92795.1"/>
    </source>
</evidence>
<dbReference type="PROSITE" id="PS50198">
    <property type="entry name" value="PPIC_PPIASE_2"/>
    <property type="match status" value="1"/>
</dbReference>
<keyword evidence="9 11" id="KW-0413">Isomerase</keyword>
<dbReference type="RefSeq" id="WP_142091291.1">
    <property type="nucleotide sequence ID" value="NZ_CP035485.1"/>
</dbReference>
<dbReference type="PANTHER" id="PTHR47245:SF1">
    <property type="entry name" value="FOLDASE PROTEIN PRSA"/>
    <property type="match status" value="1"/>
</dbReference>
<accession>A0A514LMM7</accession>
<reference evidence="16" key="1">
    <citation type="submission" date="2019-01" db="EMBL/GenBank/DDBJ databases">
        <title>Genomic analysis of Salicibibacter sp. NKC3-5.</title>
        <authorList>
            <person name="Oh Y.J."/>
        </authorList>
    </citation>
    <scope>NUCLEOTIDE SEQUENCE [LARGE SCALE GENOMIC DNA]</scope>
    <source>
        <strain evidence="16">NKC3-5</strain>
    </source>
</reference>
<sequence>MKKTKIALVACITGAIALTACNDDGDADNESGEEIANVDGTSLTEEELTNELKNEYGQQLFNQMIQDTILRQQAEELDIGEEEVEDELEDMREQMGVEDDEQLLEMLQMQMQIPVDSIDELKEDFLLPQVVIQELSTAEVDISEEDKEEYYEENEEALTEVEVRHILVEDEETAEEVLDELEDGMSFEDAVEEYSEDSASVPEGGNVGTFPQEGHQMDENFADAAFELDEGEVSEPVESQMGHHIIEVLDRNETYEELEEEIESRLTQEQSKMPEEVLQELMEEADIEITDNEYEDWLQEPGAMPMQ</sequence>
<dbReference type="EMBL" id="CP035485">
    <property type="protein sequence ID" value="QDI92795.1"/>
    <property type="molecule type" value="Genomic_DNA"/>
</dbReference>
<dbReference type="Pfam" id="PF00639">
    <property type="entry name" value="Rotamase"/>
    <property type="match status" value="1"/>
</dbReference>
<keyword evidence="7 11" id="KW-0472">Membrane</keyword>
<evidence type="ECO:0000313" key="16">
    <source>
        <dbReference type="Proteomes" id="UP000319756"/>
    </source>
</evidence>
<dbReference type="InterPro" id="IPR000297">
    <property type="entry name" value="PPIase_PpiC"/>
</dbReference>
<dbReference type="PROSITE" id="PS51257">
    <property type="entry name" value="PROKAR_LIPOPROTEIN"/>
    <property type="match status" value="1"/>
</dbReference>
<dbReference type="SUPFAM" id="SSF109998">
    <property type="entry name" value="Triger factor/SurA peptide-binding domain-like"/>
    <property type="match status" value="1"/>
</dbReference>
<dbReference type="OrthoDB" id="14196at2"/>
<evidence type="ECO:0000256" key="12">
    <source>
        <dbReference type="SAM" id="Coils"/>
    </source>
</evidence>
<dbReference type="GO" id="GO:0003755">
    <property type="term" value="F:peptidyl-prolyl cis-trans isomerase activity"/>
    <property type="evidence" value="ECO:0007669"/>
    <property type="project" value="UniProtKB-UniRule"/>
</dbReference>
<evidence type="ECO:0000256" key="13">
    <source>
        <dbReference type="SAM" id="SignalP"/>
    </source>
</evidence>
<evidence type="ECO:0000259" key="14">
    <source>
        <dbReference type="PROSITE" id="PS50198"/>
    </source>
</evidence>
<dbReference type="InterPro" id="IPR023059">
    <property type="entry name" value="Foldase_PrsA"/>
</dbReference>
<dbReference type="InterPro" id="IPR046357">
    <property type="entry name" value="PPIase_dom_sf"/>
</dbReference>
<evidence type="ECO:0000256" key="5">
    <source>
        <dbReference type="ARBA" id="ARBA00022729"/>
    </source>
</evidence>
<evidence type="ECO:0000256" key="3">
    <source>
        <dbReference type="ARBA" id="ARBA00006071"/>
    </source>
</evidence>
<name>A0A514LMM7_9BACI</name>
<keyword evidence="12" id="KW-0175">Coiled coil</keyword>
<evidence type="ECO:0000256" key="1">
    <source>
        <dbReference type="ARBA" id="ARBA00000971"/>
    </source>
</evidence>
<gene>
    <name evidence="11" type="primary">prsA</name>
    <name evidence="15" type="ORF">EPH95_17815</name>
</gene>
<dbReference type="PANTHER" id="PTHR47245">
    <property type="entry name" value="PEPTIDYLPROLYL ISOMERASE"/>
    <property type="match status" value="1"/>
</dbReference>
<evidence type="ECO:0000256" key="10">
    <source>
        <dbReference type="ARBA" id="ARBA00023288"/>
    </source>
</evidence>
<feature type="chain" id="PRO_5039531275" description="Foldase protein PrsA" evidence="13">
    <location>
        <begin position="23"/>
        <end position="307"/>
    </location>
</feature>
<keyword evidence="4 11" id="KW-1003">Cell membrane</keyword>
<proteinExistence type="inferred from homology"/>
<dbReference type="InterPro" id="IPR050245">
    <property type="entry name" value="PrsA_foldase"/>
</dbReference>
<keyword evidence="10 11" id="KW-0449">Lipoprotein</keyword>
<dbReference type="InterPro" id="IPR027304">
    <property type="entry name" value="Trigger_fact/SurA_dom_sf"/>
</dbReference>
<dbReference type="AlphaFoldDB" id="A0A514LMM7"/>
<comment type="catalytic activity">
    <reaction evidence="1 11">
        <text>[protein]-peptidylproline (omega=180) = [protein]-peptidylproline (omega=0)</text>
        <dbReference type="Rhea" id="RHEA:16237"/>
        <dbReference type="Rhea" id="RHEA-COMP:10747"/>
        <dbReference type="Rhea" id="RHEA-COMP:10748"/>
        <dbReference type="ChEBI" id="CHEBI:83833"/>
        <dbReference type="ChEBI" id="CHEBI:83834"/>
        <dbReference type="EC" id="5.2.1.8"/>
    </reaction>
</comment>
<dbReference type="KEGG" id="sale:EPH95_17815"/>
<keyword evidence="6 11" id="KW-0697">Rotamase</keyword>
<evidence type="ECO:0000256" key="4">
    <source>
        <dbReference type="ARBA" id="ARBA00022475"/>
    </source>
</evidence>
<dbReference type="Proteomes" id="UP000319756">
    <property type="component" value="Chromosome"/>
</dbReference>
<dbReference type="GO" id="GO:0006457">
    <property type="term" value="P:protein folding"/>
    <property type="evidence" value="ECO:0007669"/>
    <property type="project" value="UniProtKB-UniRule"/>
</dbReference>
<dbReference type="GO" id="GO:0005886">
    <property type="term" value="C:plasma membrane"/>
    <property type="evidence" value="ECO:0007669"/>
    <property type="project" value="UniProtKB-SubCell"/>
</dbReference>
<evidence type="ECO:0000256" key="8">
    <source>
        <dbReference type="ARBA" id="ARBA00023139"/>
    </source>
</evidence>
<protein>
    <recommendedName>
        <fullName evidence="11">Foldase protein PrsA</fullName>
        <ecNumber evidence="11">5.2.1.8</ecNumber>
    </recommendedName>
</protein>
<comment type="function">
    <text evidence="11">Plays a major role in protein secretion by helping the post-translocational extracellular folding of several secreted proteins.</text>
</comment>
<organism evidence="15 16">
    <name type="scientific">Salicibibacter halophilus</name>
    <dbReference type="NCBI Taxonomy" id="2502791"/>
    <lineage>
        <taxon>Bacteria</taxon>
        <taxon>Bacillati</taxon>
        <taxon>Bacillota</taxon>
        <taxon>Bacilli</taxon>
        <taxon>Bacillales</taxon>
        <taxon>Bacillaceae</taxon>
        <taxon>Salicibibacter</taxon>
    </lineage>
</organism>
<dbReference type="EC" id="5.2.1.8" evidence="11"/>
<dbReference type="Gene3D" id="3.10.50.40">
    <property type="match status" value="1"/>
</dbReference>